<name>A0A6G6W8Q8_9ACTN</name>
<gene>
    <name evidence="2" type="ORF">G5V58_00375</name>
</gene>
<proteinExistence type="predicted"/>
<dbReference type="AlphaFoldDB" id="A0A6G6W8Q8"/>
<keyword evidence="2" id="KW-0689">Ribosomal protein</keyword>
<reference evidence="2 3" key="1">
    <citation type="submission" date="2020-02" db="EMBL/GenBank/DDBJ databases">
        <title>Full genome sequence of Nocardioides sp. R-3366.</title>
        <authorList>
            <person name="Im W.-T."/>
        </authorList>
    </citation>
    <scope>NUCLEOTIDE SEQUENCE [LARGE SCALE GENOMIC DNA]</scope>
    <source>
        <strain evidence="2 3">R-3366</strain>
    </source>
</reference>
<accession>A0A6G6W8Q8</accession>
<dbReference type="KEGG" id="nano:G5V58_00375"/>
<dbReference type="EMBL" id="CP049257">
    <property type="protein sequence ID" value="QIG41430.1"/>
    <property type="molecule type" value="Genomic_DNA"/>
</dbReference>
<protein>
    <submittedName>
        <fullName evidence="2">50S ribosomal protein L12</fullName>
    </submittedName>
</protein>
<evidence type="ECO:0000256" key="1">
    <source>
        <dbReference type="SAM" id="Coils"/>
    </source>
</evidence>
<organism evidence="2 3">
    <name type="scientific">Nocardioides anomalus</name>
    <dbReference type="NCBI Taxonomy" id="2712223"/>
    <lineage>
        <taxon>Bacteria</taxon>
        <taxon>Bacillati</taxon>
        <taxon>Actinomycetota</taxon>
        <taxon>Actinomycetes</taxon>
        <taxon>Propionibacteriales</taxon>
        <taxon>Nocardioidaceae</taxon>
        <taxon>Nocardioides</taxon>
    </lineage>
</organism>
<feature type="coiled-coil region" evidence="1">
    <location>
        <begin position="14"/>
        <end position="41"/>
    </location>
</feature>
<dbReference type="GO" id="GO:0005840">
    <property type="term" value="C:ribosome"/>
    <property type="evidence" value="ECO:0007669"/>
    <property type="project" value="UniProtKB-KW"/>
</dbReference>
<dbReference type="RefSeq" id="WP_165227763.1">
    <property type="nucleotide sequence ID" value="NZ_CP049257.1"/>
</dbReference>
<dbReference type="InterPro" id="IPR014719">
    <property type="entry name" value="Ribosomal_bL12_C/ClpS-like"/>
</dbReference>
<keyword evidence="1" id="KW-0175">Coiled coil</keyword>
<keyword evidence="2" id="KW-0687">Ribonucleoprotein</keyword>
<dbReference type="Gene3D" id="3.30.1390.10">
    <property type="match status" value="1"/>
</dbReference>
<dbReference type="Proteomes" id="UP000502996">
    <property type="component" value="Chromosome"/>
</dbReference>
<evidence type="ECO:0000313" key="2">
    <source>
        <dbReference type="EMBL" id="QIG41430.1"/>
    </source>
</evidence>
<evidence type="ECO:0000313" key="3">
    <source>
        <dbReference type="Proteomes" id="UP000502996"/>
    </source>
</evidence>
<sequence length="96" mass="9913">MGIFGGSAQDDVDLRALRDRVSRLEATVVSLQAQLAALSVAPTAAAAGAAPAAGSAWLDEVRQLKASGKLIPAIKLYREHTGVGLKEAKDTVEAMV</sequence>
<keyword evidence="3" id="KW-1185">Reference proteome</keyword>